<evidence type="ECO:0000313" key="2">
    <source>
        <dbReference type="Proteomes" id="UP000066737"/>
    </source>
</evidence>
<reference evidence="2" key="1">
    <citation type="journal article" date="2016" name="Environ. Microbiol.">
        <title>The complete genome of a viable archaeum isolated from 123-million-year-old rock salt.</title>
        <authorList>
            <person name="Jaakkola S.T."/>
            <person name="Pfeiffer F."/>
            <person name="Ravantti J.J."/>
            <person name="Guo Q."/>
            <person name="Liu Y."/>
            <person name="Chen X."/>
            <person name="Ma H."/>
            <person name="Yang C."/>
            <person name="Oksanen H.M."/>
            <person name="Bamford D.H."/>
        </authorList>
    </citation>
    <scope>NUCLEOTIDE SEQUENCE</scope>
    <source>
        <strain evidence="2">JI20-1</strain>
    </source>
</reference>
<dbReference type="EMBL" id="LN831302">
    <property type="protein sequence ID" value="CQH52570.1"/>
    <property type="molecule type" value="Genomic_DNA"/>
</dbReference>
<name>A0A0U5GYZ7_9EURY</name>
<dbReference type="Proteomes" id="UP000066737">
    <property type="component" value="Chromosome I"/>
</dbReference>
<dbReference type="AlphaFoldDB" id="A0A0U5GYZ7"/>
<proteinExistence type="predicted"/>
<evidence type="ECO:0000313" key="1">
    <source>
        <dbReference type="EMBL" id="CQH52570.1"/>
    </source>
</evidence>
<keyword evidence="2" id="KW-1185">Reference proteome</keyword>
<sequence length="39" mass="4478">MGRDTAASADAERTWTRGSCRFDEKSVDYRQLVVRRDAT</sequence>
<accession>A0A0U5GYZ7</accession>
<dbReference type="STRING" id="1407499.HHUB_1858"/>
<protein>
    <submittedName>
        <fullName evidence="1">Uncharacterized protein</fullName>
    </submittedName>
</protein>
<gene>
    <name evidence="1" type="ORF">HHUB_1858</name>
</gene>
<organism evidence="1 2">
    <name type="scientific">Halobacterium hubeiense</name>
    <dbReference type="NCBI Taxonomy" id="1407499"/>
    <lineage>
        <taxon>Archaea</taxon>
        <taxon>Methanobacteriati</taxon>
        <taxon>Methanobacteriota</taxon>
        <taxon>Stenosarchaea group</taxon>
        <taxon>Halobacteria</taxon>
        <taxon>Halobacteriales</taxon>
        <taxon>Halobacteriaceae</taxon>
        <taxon>Halobacterium</taxon>
    </lineage>
</organism>
<dbReference type="KEGG" id="hhb:Hhub_1858"/>